<dbReference type="EMBL" id="CP006585">
    <property type="protein sequence ID" value="AGW13140.1"/>
    <property type="molecule type" value="Genomic_DNA"/>
</dbReference>
<dbReference type="InterPro" id="IPR025048">
    <property type="entry name" value="DUF3987"/>
</dbReference>
<dbReference type="KEGG" id="dgg:DGI_1287"/>
<reference evidence="2 3" key="1">
    <citation type="journal article" date="2013" name="J. Bacteriol.">
        <title>Roles of HynAB and Ech, the only two hydrogenases found in the model sulfate reducer Desulfovibrio gigas.</title>
        <authorList>
            <person name="Morais-Silva F.O."/>
            <person name="Santos C.I."/>
            <person name="Rodrigues R."/>
            <person name="Pereira I.A."/>
            <person name="Rodrigues-Pousada C."/>
        </authorList>
    </citation>
    <scope>NUCLEOTIDE SEQUENCE [LARGE SCALE GENOMIC DNA]</scope>
    <source>
        <strain evidence="3">ATCC 19364 / DSM 1382 / NCIMB 9332 / VKM B-1759</strain>
    </source>
</reference>
<dbReference type="eggNOG" id="COG0714">
    <property type="taxonomic scope" value="Bacteria"/>
</dbReference>
<dbReference type="RefSeq" id="WP_021759932.1">
    <property type="nucleotide sequence ID" value="NC_022444.1"/>
</dbReference>
<feature type="region of interest" description="Disordered" evidence="1">
    <location>
        <begin position="151"/>
        <end position="173"/>
    </location>
</feature>
<name>T2G982_MEGG1</name>
<keyword evidence="3" id="KW-1185">Reference proteome</keyword>
<gene>
    <name evidence="2" type="ORF">DGI_1287</name>
</gene>
<dbReference type="Proteomes" id="UP000016587">
    <property type="component" value="Chromosome"/>
</dbReference>
<dbReference type="OrthoDB" id="110640at2"/>
<evidence type="ECO:0000256" key="1">
    <source>
        <dbReference type="SAM" id="MobiDB-lite"/>
    </source>
</evidence>
<evidence type="ECO:0008006" key="4">
    <source>
        <dbReference type="Google" id="ProtNLM"/>
    </source>
</evidence>
<proteinExistence type="predicted"/>
<evidence type="ECO:0000313" key="2">
    <source>
        <dbReference type="EMBL" id="AGW13140.1"/>
    </source>
</evidence>
<sequence length="517" mass="56354">MTAIPLQDAREKYLERRRVGEELVDRPQQEDDAALAPSCLPAPPPLPVHVFPESIQHMLQTAAEAFNVPLEAPACCLLALTGACIGRTRGLQIKPGWTEHPNLYVALVARSGMGKSPCAKAFFAPLWEAEKACTQQWKEANAQWEADVAAWEAQKRSKHPSTSPRPEPPPRQQLITDDATVESLTDIFADNPRGLLWYRDELAGLILDLDKYSSGPQGSTKTRLMTAYDSGPWKVSRVNKARTGFIPAACLSLFGTIQPAVLADIFTGKDAASGLLARVSFIRAPRDKPPLWTETAFNGPARATLVQLVTGLLRLDFHEDNPLHLTLEPDAKQLFIAWHDELAREQWLGDGEDQDSLLSKLRGQCLRLALQLHCLEDVLAGRDCIGSICAATMAGAIALANWLRGHQEQCWTLLGQAGRVQDPPPLHRRVALAVLGLEGDVQGGRLPTAAIHAWVNDGLDARCQVDSRAVGKACSKIGLRSSRKMHGGGWHIDAQALTRCRAIAGIAPTYPAGQPMT</sequence>
<protein>
    <recommendedName>
        <fullName evidence="4">DUF3987 domain-containing protein</fullName>
    </recommendedName>
</protein>
<dbReference type="PATRIC" id="fig|1121448.10.peg.1282"/>
<dbReference type="STRING" id="1121448.DGI_1287"/>
<dbReference type="HOGENOM" id="CLU_526509_0_0_7"/>
<dbReference type="Pfam" id="PF13148">
    <property type="entry name" value="DUF3987"/>
    <property type="match status" value="1"/>
</dbReference>
<accession>T2G982</accession>
<dbReference type="AlphaFoldDB" id="T2G982"/>
<organism evidence="2 3">
    <name type="scientific">Megalodesulfovibrio gigas (strain ATCC 19364 / DSM 1382 / NCIMB 9332 / VKM B-1759)</name>
    <name type="common">Desulfovibrio gigas</name>
    <dbReference type="NCBI Taxonomy" id="1121448"/>
    <lineage>
        <taxon>Bacteria</taxon>
        <taxon>Pseudomonadati</taxon>
        <taxon>Thermodesulfobacteriota</taxon>
        <taxon>Desulfovibrionia</taxon>
        <taxon>Desulfovibrionales</taxon>
        <taxon>Desulfovibrionaceae</taxon>
        <taxon>Megalodesulfovibrio</taxon>
    </lineage>
</organism>
<evidence type="ECO:0000313" key="3">
    <source>
        <dbReference type="Proteomes" id="UP000016587"/>
    </source>
</evidence>
<reference evidence="3" key="2">
    <citation type="submission" date="2013-07" db="EMBL/GenBank/DDBJ databases">
        <authorList>
            <person name="Morais-Silva F.O."/>
            <person name="Rezende A.M."/>
            <person name="Pimentel C."/>
            <person name="Resende D.M."/>
            <person name="Santos C.I."/>
            <person name="Clemente C."/>
            <person name="de Oliveira L.M."/>
            <person name="da Silva S.M."/>
            <person name="Costa D.A."/>
            <person name="Varela-Raposo A."/>
            <person name="Horacio E.C.A."/>
            <person name="Matos M."/>
            <person name="Flores O."/>
            <person name="Ruiz J.C."/>
            <person name="Rodrigues-Pousada C."/>
        </authorList>
    </citation>
    <scope>NUCLEOTIDE SEQUENCE [LARGE SCALE GENOMIC DNA]</scope>
    <source>
        <strain evidence="3">ATCC 19364 / DSM 1382 / NCIMB 9332 / VKM B-1759</strain>
    </source>
</reference>